<dbReference type="PANTHER" id="PTHR40465">
    <property type="entry name" value="CHROMOSOME 1, WHOLE GENOME SHOTGUN SEQUENCE"/>
    <property type="match status" value="1"/>
</dbReference>
<evidence type="ECO:0000256" key="1">
    <source>
        <dbReference type="SAM" id="Phobius"/>
    </source>
</evidence>
<protein>
    <submittedName>
        <fullName evidence="2">Uncharacterized protein</fullName>
    </submittedName>
</protein>
<dbReference type="OrthoDB" id="3047439at2759"/>
<dbReference type="EMBL" id="NHYE01005462">
    <property type="protein sequence ID" value="PPQ72343.1"/>
    <property type="molecule type" value="Genomic_DNA"/>
</dbReference>
<feature type="transmembrane region" description="Helical" evidence="1">
    <location>
        <begin position="203"/>
        <end position="232"/>
    </location>
</feature>
<keyword evidence="1" id="KW-0472">Membrane</keyword>
<accession>A0A409W1L1</accession>
<gene>
    <name evidence="2" type="ORF">CVT26_007314</name>
</gene>
<evidence type="ECO:0000313" key="2">
    <source>
        <dbReference type="EMBL" id="PPQ72343.1"/>
    </source>
</evidence>
<proteinExistence type="predicted"/>
<keyword evidence="1" id="KW-1133">Transmembrane helix</keyword>
<name>A0A409W1L1_9AGAR</name>
<comment type="caution">
    <text evidence="2">The sequence shown here is derived from an EMBL/GenBank/DDBJ whole genome shotgun (WGS) entry which is preliminary data.</text>
</comment>
<feature type="transmembrane region" description="Helical" evidence="1">
    <location>
        <begin position="12"/>
        <end position="36"/>
    </location>
</feature>
<sequence>MSGQREEGCYYRSLLVGCFLSLFLFGLSTFQTLTYFRLHSSDPPKHKFFVRYVFSLRICATHIDRLAGSRNLVTSNRAEDKDAALICPISRVTELVHTCLTARVTYGVFVPHFGEDFDTMAYATSGVFRTGIVSVIITTLVQWFFAFRLYKLSRGQQSTSPVAATTIINPTLIPVLSASLSFARLVSYVGTAIYQALHHRETAAWGWCLFAVGILSILSDLLMAAGLFWCLWKRKETQKDLLEQTFLMPRFLEMNRVFVIGIAFCKAKNGFMMTKIR</sequence>
<dbReference type="STRING" id="231916.A0A409W1L1"/>
<evidence type="ECO:0000313" key="3">
    <source>
        <dbReference type="Proteomes" id="UP000284706"/>
    </source>
</evidence>
<dbReference type="InParanoid" id="A0A409W1L1"/>
<dbReference type="PANTHER" id="PTHR40465:SF1">
    <property type="entry name" value="DUF6534 DOMAIN-CONTAINING PROTEIN"/>
    <property type="match status" value="1"/>
</dbReference>
<feature type="transmembrane region" description="Helical" evidence="1">
    <location>
        <begin position="162"/>
        <end position="183"/>
    </location>
</feature>
<keyword evidence="3" id="KW-1185">Reference proteome</keyword>
<organism evidence="2 3">
    <name type="scientific">Gymnopilus dilepis</name>
    <dbReference type="NCBI Taxonomy" id="231916"/>
    <lineage>
        <taxon>Eukaryota</taxon>
        <taxon>Fungi</taxon>
        <taxon>Dikarya</taxon>
        <taxon>Basidiomycota</taxon>
        <taxon>Agaricomycotina</taxon>
        <taxon>Agaricomycetes</taxon>
        <taxon>Agaricomycetidae</taxon>
        <taxon>Agaricales</taxon>
        <taxon>Agaricineae</taxon>
        <taxon>Hymenogastraceae</taxon>
        <taxon>Gymnopilus</taxon>
    </lineage>
</organism>
<feature type="transmembrane region" description="Helical" evidence="1">
    <location>
        <begin position="127"/>
        <end position="150"/>
    </location>
</feature>
<dbReference type="Proteomes" id="UP000284706">
    <property type="component" value="Unassembled WGS sequence"/>
</dbReference>
<keyword evidence="1" id="KW-0812">Transmembrane</keyword>
<dbReference type="AlphaFoldDB" id="A0A409W1L1"/>
<reference evidence="2 3" key="1">
    <citation type="journal article" date="2018" name="Evol. Lett.">
        <title>Horizontal gene cluster transfer increased hallucinogenic mushroom diversity.</title>
        <authorList>
            <person name="Reynolds H.T."/>
            <person name="Vijayakumar V."/>
            <person name="Gluck-Thaler E."/>
            <person name="Korotkin H.B."/>
            <person name="Matheny P.B."/>
            <person name="Slot J.C."/>
        </authorList>
    </citation>
    <scope>NUCLEOTIDE SEQUENCE [LARGE SCALE GENOMIC DNA]</scope>
    <source>
        <strain evidence="2 3">SRW20</strain>
    </source>
</reference>